<dbReference type="AlphaFoldDB" id="A0A6J6X608"/>
<proteinExistence type="predicted"/>
<organism evidence="1">
    <name type="scientific">freshwater metagenome</name>
    <dbReference type="NCBI Taxonomy" id="449393"/>
    <lineage>
        <taxon>unclassified sequences</taxon>
        <taxon>metagenomes</taxon>
        <taxon>ecological metagenomes</taxon>
    </lineage>
</organism>
<protein>
    <submittedName>
        <fullName evidence="1">Unannotated protein</fullName>
    </submittedName>
</protein>
<sequence>MVAAALGLFDAGGGAHLDAAAAGAVGVDDAGAAQDGTTRWEVGAQHKPHQVIRGGLWVVDEVDGCVDDLAQVVRRDVRGHTDRDALAAVDQQVGESSGKNRGFFAAAVVCGHHVDGFFVDVGQQLHCQRVQATLGVSAGCRTKVGRAVVAVEVDERVTHREWLGHTHQGVVDGAVAVRVVLGHRVAADASRLHERTIRTEALLFHVPDDAAVHRLETVAHVGQGASHDDRHCVVKEAAFHFVLQRDGLHRQ</sequence>
<evidence type="ECO:0000313" key="1">
    <source>
        <dbReference type="EMBL" id="CAB4792711.1"/>
    </source>
</evidence>
<dbReference type="EMBL" id="CAFAAI010000074">
    <property type="protein sequence ID" value="CAB4792711.1"/>
    <property type="molecule type" value="Genomic_DNA"/>
</dbReference>
<accession>A0A6J6X608</accession>
<gene>
    <name evidence="1" type="ORF">UFOPK2992_00552</name>
</gene>
<reference evidence="1" key="1">
    <citation type="submission" date="2020-05" db="EMBL/GenBank/DDBJ databases">
        <authorList>
            <person name="Chiriac C."/>
            <person name="Salcher M."/>
            <person name="Ghai R."/>
            <person name="Kavagutti S V."/>
        </authorList>
    </citation>
    <scope>NUCLEOTIDE SEQUENCE</scope>
</reference>
<name>A0A6J6X608_9ZZZZ</name>